<feature type="transmembrane region" description="Helical" evidence="8">
    <location>
        <begin position="148"/>
        <end position="168"/>
    </location>
</feature>
<dbReference type="PANTHER" id="PTHR43535:SF1">
    <property type="entry name" value="PHOSPHATIDATE CYTIDYLYLTRANSFERASE"/>
    <property type="match status" value="1"/>
</dbReference>
<dbReference type="RefSeq" id="WP_078922571.1">
    <property type="nucleotide sequence ID" value="NZ_FUYB01000009.1"/>
</dbReference>
<keyword evidence="4 7" id="KW-0812">Transmembrane</keyword>
<evidence type="ECO:0000256" key="3">
    <source>
        <dbReference type="ARBA" id="ARBA00022679"/>
    </source>
</evidence>
<evidence type="ECO:0000256" key="8">
    <source>
        <dbReference type="SAM" id="Phobius"/>
    </source>
</evidence>
<feature type="transmembrane region" description="Helical" evidence="8">
    <location>
        <begin position="106"/>
        <end position="127"/>
    </location>
</feature>
<accession>A0A1T4WU91</accession>
<protein>
    <recommendedName>
        <fullName evidence="7">Phosphatidate cytidylyltransferase</fullName>
        <ecNumber evidence="7">2.7.7.41</ecNumber>
    </recommendedName>
</protein>
<proteinExistence type="inferred from homology"/>
<dbReference type="EMBL" id="FUYB01000009">
    <property type="protein sequence ID" value="SKA80677.1"/>
    <property type="molecule type" value="Genomic_DNA"/>
</dbReference>
<gene>
    <name evidence="9" type="ORF">SAMN02745130_02104</name>
</gene>
<keyword evidence="10" id="KW-1185">Reference proteome</keyword>
<dbReference type="PROSITE" id="PS01315">
    <property type="entry name" value="CDS"/>
    <property type="match status" value="1"/>
</dbReference>
<dbReference type="PANTHER" id="PTHR43535">
    <property type="entry name" value="PHOSPHATIDATE CYTIDYLYLTRANSFERASE"/>
    <property type="match status" value="1"/>
</dbReference>
<evidence type="ECO:0000313" key="10">
    <source>
        <dbReference type="Proteomes" id="UP000190460"/>
    </source>
</evidence>
<organism evidence="9 10">
    <name type="scientific">Thiothrix eikelboomii</name>
    <dbReference type="NCBI Taxonomy" id="92487"/>
    <lineage>
        <taxon>Bacteria</taxon>
        <taxon>Pseudomonadati</taxon>
        <taxon>Pseudomonadota</taxon>
        <taxon>Gammaproteobacteria</taxon>
        <taxon>Thiotrichales</taxon>
        <taxon>Thiotrichaceae</taxon>
        <taxon>Thiothrix</taxon>
    </lineage>
</organism>
<dbReference type="GO" id="GO:0004605">
    <property type="term" value="F:phosphatidate cytidylyltransferase activity"/>
    <property type="evidence" value="ECO:0007669"/>
    <property type="project" value="UniProtKB-EC"/>
</dbReference>
<keyword evidence="7 9" id="KW-0548">Nucleotidyltransferase</keyword>
<dbReference type="Pfam" id="PF01148">
    <property type="entry name" value="CTP_transf_1"/>
    <property type="match status" value="1"/>
</dbReference>
<dbReference type="GO" id="GO:0005886">
    <property type="term" value="C:plasma membrane"/>
    <property type="evidence" value="ECO:0007669"/>
    <property type="project" value="TreeGrafter"/>
</dbReference>
<dbReference type="UniPathway" id="UPA00557">
    <property type="reaction ID" value="UER00614"/>
</dbReference>
<name>A0A1T4WU91_9GAMM</name>
<keyword evidence="6 8" id="KW-0472">Membrane</keyword>
<evidence type="ECO:0000256" key="6">
    <source>
        <dbReference type="ARBA" id="ARBA00023136"/>
    </source>
</evidence>
<dbReference type="GO" id="GO:0016024">
    <property type="term" value="P:CDP-diacylglycerol biosynthetic process"/>
    <property type="evidence" value="ECO:0007669"/>
    <property type="project" value="UniProtKB-UniPathway"/>
</dbReference>
<dbReference type="AlphaFoldDB" id="A0A1T4WU91"/>
<dbReference type="STRING" id="92487.SAMN02745130_02104"/>
<feature type="transmembrane region" description="Helical" evidence="8">
    <location>
        <begin position="220"/>
        <end position="239"/>
    </location>
</feature>
<evidence type="ECO:0000256" key="4">
    <source>
        <dbReference type="ARBA" id="ARBA00022692"/>
    </source>
</evidence>
<feature type="transmembrane region" description="Helical" evidence="8">
    <location>
        <begin position="49"/>
        <end position="78"/>
    </location>
</feature>
<feature type="transmembrane region" description="Helical" evidence="8">
    <location>
        <begin position="245"/>
        <end position="265"/>
    </location>
</feature>
<evidence type="ECO:0000313" key="9">
    <source>
        <dbReference type="EMBL" id="SKA80677.1"/>
    </source>
</evidence>
<dbReference type="GO" id="GO:0009273">
    <property type="term" value="P:peptidoglycan-based cell wall biogenesis"/>
    <property type="evidence" value="ECO:0007669"/>
    <property type="project" value="TreeGrafter"/>
</dbReference>
<feature type="transmembrane region" description="Helical" evidence="8">
    <location>
        <begin position="180"/>
        <end position="199"/>
    </location>
</feature>
<feature type="transmembrane region" description="Helical" evidence="8">
    <location>
        <begin position="12"/>
        <end position="29"/>
    </location>
</feature>
<evidence type="ECO:0000256" key="7">
    <source>
        <dbReference type="RuleBase" id="RU003938"/>
    </source>
</evidence>
<keyword evidence="5 8" id="KW-1133">Transmembrane helix</keyword>
<sequence>MLNLPSHAGYAMGWVLSLLGLASIVSYLLQYRHPERDYTELKKRISSWWWMIGILFICLAISTTTALILFAFISFLALKEFFSIVPLRLHDRRVVFLAYLAIPLQYYWVGIGWYGMFIIFIPVYVFLLLPMRMVLIGETKGFIQSAGIIHWASMLTVYCISHVAYLLILPVKNPQAGGVGLVIFILFMTELNDISQYIAGKLFGKHKIIPKVSPNKTWEGFIGGLLTISLLSTLVAPWLTPLNAWQGLGAGVLISCAGFIGDVVISSVKRDLAIKDSGTLIPGHGGILDRLDSLMYTAPLFFHYCYYLAY</sequence>
<comment type="subcellular location">
    <subcellularLocation>
        <location evidence="1">Membrane</location>
        <topology evidence="1">Multi-pass membrane protein</topology>
    </subcellularLocation>
</comment>
<reference evidence="9 10" key="1">
    <citation type="submission" date="2017-02" db="EMBL/GenBank/DDBJ databases">
        <authorList>
            <person name="Peterson S.W."/>
        </authorList>
    </citation>
    <scope>NUCLEOTIDE SEQUENCE [LARGE SCALE GENOMIC DNA]</scope>
    <source>
        <strain evidence="9 10">ATCC 49788</strain>
    </source>
</reference>
<comment type="similarity">
    <text evidence="2 7">Belongs to the CDS family.</text>
</comment>
<dbReference type="EC" id="2.7.7.41" evidence="7"/>
<keyword evidence="3 7" id="KW-0808">Transferase</keyword>
<evidence type="ECO:0000256" key="2">
    <source>
        <dbReference type="ARBA" id="ARBA00010185"/>
    </source>
</evidence>
<evidence type="ECO:0000256" key="5">
    <source>
        <dbReference type="ARBA" id="ARBA00022989"/>
    </source>
</evidence>
<dbReference type="InterPro" id="IPR000374">
    <property type="entry name" value="PC_trans"/>
</dbReference>
<comment type="catalytic activity">
    <reaction evidence="7">
        <text>a 1,2-diacyl-sn-glycero-3-phosphate + CTP + H(+) = a CDP-1,2-diacyl-sn-glycerol + diphosphate</text>
        <dbReference type="Rhea" id="RHEA:16229"/>
        <dbReference type="ChEBI" id="CHEBI:15378"/>
        <dbReference type="ChEBI" id="CHEBI:33019"/>
        <dbReference type="ChEBI" id="CHEBI:37563"/>
        <dbReference type="ChEBI" id="CHEBI:58332"/>
        <dbReference type="ChEBI" id="CHEBI:58608"/>
        <dbReference type="EC" id="2.7.7.41"/>
    </reaction>
</comment>
<evidence type="ECO:0000256" key="1">
    <source>
        <dbReference type="ARBA" id="ARBA00004141"/>
    </source>
</evidence>
<dbReference type="Proteomes" id="UP000190460">
    <property type="component" value="Unassembled WGS sequence"/>
</dbReference>
<comment type="pathway">
    <text evidence="7">Phospholipid metabolism; CDP-diacylglycerol biosynthesis; CDP-diacylglycerol from sn-glycerol 3-phosphate: step 3/3.</text>
</comment>
<dbReference type="OrthoDB" id="9799199at2"/>